<evidence type="ECO:0000256" key="4">
    <source>
        <dbReference type="ARBA" id="ARBA00022989"/>
    </source>
</evidence>
<comment type="subcellular location">
    <subcellularLocation>
        <location evidence="1">Membrane</location>
        <topology evidence="1">Multi-pass membrane protein</topology>
    </subcellularLocation>
</comment>
<feature type="transmembrane region" description="Helical" evidence="6">
    <location>
        <begin position="232"/>
        <end position="257"/>
    </location>
</feature>
<dbReference type="PANTHER" id="PTHR30028:SF0">
    <property type="entry name" value="PROTEIN ALUMINUM SENSITIVE 3"/>
    <property type="match status" value="1"/>
</dbReference>
<evidence type="ECO:0000313" key="7">
    <source>
        <dbReference type="EMBL" id="CDZ97197.1"/>
    </source>
</evidence>
<proteinExistence type="inferred from homology"/>
<keyword evidence="3 6" id="KW-0812">Transmembrane</keyword>
<name>A0A0F7SJT1_PHARH</name>
<sequence>MDHISLLEDGSDHLTYFNVALGFSFICFDAILSLTLGLGVGTSLVVSAIRCVLQLSVMSLILDKVFAANNFWGVVGISLVLNILGAFEAVYNKSKRRFANMFPLILLSFIVATIPISLAGSAVMRRHPVWKPEKYIPVLGMILGNAVTAIGVGVSSILKEFTENKDKIETYLGMGATRFEACKPIAREALKLALLPTINQMSVIGLISIPGLMTGAIIGGSSVEQAAKLQMILMFMISASSALSVLAAMIFTFSVVFDPQHRIRDDRIYSSESVLSGGIRSVGKIGVLGWKSIKNLGGKERRP</sequence>
<organism evidence="7">
    <name type="scientific">Phaffia rhodozyma</name>
    <name type="common">Yeast</name>
    <name type="synonym">Xanthophyllomyces dendrorhous</name>
    <dbReference type="NCBI Taxonomy" id="264483"/>
    <lineage>
        <taxon>Eukaryota</taxon>
        <taxon>Fungi</taxon>
        <taxon>Dikarya</taxon>
        <taxon>Basidiomycota</taxon>
        <taxon>Agaricomycotina</taxon>
        <taxon>Tremellomycetes</taxon>
        <taxon>Cystofilobasidiales</taxon>
        <taxon>Mrakiaceae</taxon>
        <taxon>Phaffia</taxon>
    </lineage>
</organism>
<comment type="similarity">
    <text evidence="2">Belongs to the UPF0014 family.</text>
</comment>
<evidence type="ECO:0000256" key="6">
    <source>
        <dbReference type="SAM" id="Phobius"/>
    </source>
</evidence>
<protein>
    <submittedName>
        <fullName evidence="7">Uncharacterized protein</fullName>
    </submittedName>
</protein>
<feature type="transmembrane region" description="Helical" evidence="6">
    <location>
        <begin position="44"/>
        <end position="62"/>
    </location>
</feature>
<keyword evidence="4 6" id="KW-1133">Transmembrane helix</keyword>
<dbReference type="GO" id="GO:0005886">
    <property type="term" value="C:plasma membrane"/>
    <property type="evidence" value="ECO:0007669"/>
    <property type="project" value="TreeGrafter"/>
</dbReference>
<accession>A0A0F7SJT1</accession>
<dbReference type="AlphaFoldDB" id="A0A0F7SJT1"/>
<dbReference type="Pfam" id="PF03649">
    <property type="entry name" value="UPF0014"/>
    <property type="match status" value="1"/>
</dbReference>
<evidence type="ECO:0000256" key="3">
    <source>
        <dbReference type="ARBA" id="ARBA00022692"/>
    </source>
</evidence>
<evidence type="ECO:0000256" key="5">
    <source>
        <dbReference type="ARBA" id="ARBA00023136"/>
    </source>
</evidence>
<dbReference type="EMBL" id="LN483167">
    <property type="protein sequence ID" value="CDZ97197.1"/>
    <property type="molecule type" value="Genomic_DNA"/>
</dbReference>
<dbReference type="InterPro" id="IPR005226">
    <property type="entry name" value="UPF0014_fam"/>
</dbReference>
<keyword evidence="5 6" id="KW-0472">Membrane</keyword>
<feature type="transmembrane region" description="Helical" evidence="6">
    <location>
        <begin position="16"/>
        <end position="37"/>
    </location>
</feature>
<evidence type="ECO:0000256" key="2">
    <source>
        <dbReference type="ARBA" id="ARBA00005268"/>
    </source>
</evidence>
<reference evidence="7" key="1">
    <citation type="submission" date="2014-08" db="EMBL/GenBank/DDBJ databases">
        <authorList>
            <person name="Sharma Rahul"/>
            <person name="Thines Marco"/>
        </authorList>
    </citation>
    <scope>NUCLEOTIDE SEQUENCE</scope>
</reference>
<feature type="transmembrane region" description="Helical" evidence="6">
    <location>
        <begin position="68"/>
        <end position="90"/>
    </location>
</feature>
<feature type="transmembrane region" description="Helical" evidence="6">
    <location>
        <begin position="135"/>
        <end position="158"/>
    </location>
</feature>
<evidence type="ECO:0000256" key="1">
    <source>
        <dbReference type="ARBA" id="ARBA00004141"/>
    </source>
</evidence>
<feature type="transmembrane region" description="Helical" evidence="6">
    <location>
        <begin position="102"/>
        <end position="123"/>
    </location>
</feature>
<dbReference type="PANTHER" id="PTHR30028">
    <property type="entry name" value="UPF0014 INNER MEMBRANE PROTEIN YBBM-RELATED"/>
    <property type="match status" value="1"/>
</dbReference>
<feature type="transmembrane region" description="Helical" evidence="6">
    <location>
        <begin position="201"/>
        <end position="220"/>
    </location>
</feature>